<dbReference type="Gene3D" id="3.50.50.60">
    <property type="entry name" value="FAD/NAD(P)-binding domain"/>
    <property type="match status" value="1"/>
</dbReference>
<keyword evidence="3" id="KW-1185">Reference proteome</keyword>
<dbReference type="InterPro" id="IPR036188">
    <property type="entry name" value="FAD/NAD-bd_sf"/>
</dbReference>
<feature type="domain" description="FAD-dependent urate hydroxylase HpyO/Asp monooxygenase CreE-like FAD/NAD(P)-binding" evidence="1">
    <location>
        <begin position="7"/>
        <end position="146"/>
    </location>
</feature>
<organism evidence="2 3">
    <name type="scientific">Brytella acorum</name>
    <dbReference type="NCBI Taxonomy" id="2959299"/>
    <lineage>
        <taxon>Bacteria</taxon>
        <taxon>Pseudomonadati</taxon>
        <taxon>Pseudomonadota</taxon>
        <taxon>Alphaproteobacteria</taxon>
        <taxon>Acetobacterales</taxon>
        <taxon>Acetobacteraceae</taxon>
        <taxon>Brytella</taxon>
    </lineage>
</organism>
<dbReference type="AlphaFoldDB" id="A0AA35UU00"/>
<evidence type="ECO:0000259" key="1">
    <source>
        <dbReference type="Pfam" id="PF13454"/>
    </source>
</evidence>
<dbReference type="PANTHER" id="PTHR40254:SF1">
    <property type="entry name" value="BLR0577 PROTEIN"/>
    <property type="match status" value="1"/>
</dbReference>
<name>A0AA35UU00_9PROT</name>
<accession>A0AA35UU00</accession>
<dbReference type="PANTHER" id="PTHR40254">
    <property type="entry name" value="BLR0577 PROTEIN"/>
    <property type="match status" value="1"/>
</dbReference>
<reference evidence="2" key="1">
    <citation type="submission" date="2023-03" db="EMBL/GenBank/DDBJ databases">
        <authorList>
            <person name="Cleenwerck I."/>
        </authorList>
    </citation>
    <scope>NUCLEOTIDE SEQUENCE</scope>
    <source>
        <strain evidence="2">LMG 32879</strain>
    </source>
</reference>
<protein>
    <submittedName>
        <fullName evidence="2">FAD/NAD(P)-binding protein</fullName>
    </submittedName>
</protein>
<dbReference type="InterPro" id="IPR038732">
    <property type="entry name" value="HpyO/CreE_NAD-binding"/>
</dbReference>
<dbReference type="Pfam" id="PF13454">
    <property type="entry name" value="NAD_binding_9"/>
    <property type="match status" value="1"/>
</dbReference>
<sequence length="439" mass="47527">MRVKLLIIGGGASGTLTALHQARHIGAGNILVVSPEKIPARGIAYSTSNSRHLLNVRASNMGAYADDPGHFLRWLNEKNNTPTDADAFMPRKLYGDYLEALFAAAGIAHRQQTVTALSPEDSGVRATLSDGTVLSADRAVLALGHFPPVDIPQYAPDVLESGCYRPDAWSRTFPDRALGVDEPVVLIGTGLTSIDMLLNLREQGHRGPVTMVSRHGLLSHAHTEPSSPLSPSVVPLETTATALAYLRCFRASLADRVAWRTAVDSIRPVTNALWQRLPPNEQKRFRRHLFHLWNISRHRMAPPIAAVIEREREAGTLVIRRAHVETITRSGRGAEVKLRTAEGTTLIPAGLVINCSGPDTRYDRVPSPLLNQLLRGGHIVSGAMGSALVTNDRGMVIDATGRALPCICAIGPLRAGTLFETTAIPEIRQQANALAQDTF</sequence>
<dbReference type="Proteomes" id="UP001176960">
    <property type="component" value="Unassembled WGS sequence"/>
</dbReference>
<dbReference type="SUPFAM" id="SSF51905">
    <property type="entry name" value="FAD/NAD(P)-binding domain"/>
    <property type="match status" value="2"/>
</dbReference>
<dbReference type="InterPro" id="IPR052189">
    <property type="entry name" value="L-asp_N-monooxygenase_NS-form"/>
</dbReference>
<dbReference type="RefSeq" id="WP_289842246.1">
    <property type="nucleotide sequence ID" value="NZ_CATKSH010000032.1"/>
</dbReference>
<proteinExistence type="predicted"/>
<dbReference type="EMBL" id="CATKSH010000032">
    <property type="protein sequence ID" value="CAI9122076.1"/>
    <property type="molecule type" value="Genomic_DNA"/>
</dbReference>
<gene>
    <name evidence="2" type="ORF">LMG32879_002933</name>
</gene>
<evidence type="ECO:0000313" key="3">
    <source>
        <dbReference type="Proteomes" id="UP001176960"/>
    </source>
</evidence>
<evidence type="ECO:0000313" key="2">
    <source>
        <dbReference type="EMBL" id="CAI9122076.1"/>
    </source>
</evidence>
<comment type="caution">
    <text evidence="2">The sequence shown here is derived from an EMBL/GenBank/DDBJ whole genome shotgun (WGS) entry which is preliminary data.</text>
</comment>